<reference evidence="3" key="1">
    <citation type="journal article" date="2012" name="Nat. Biotechnol.">
        <title>Draft genome sequence of pigeonpea (Cajanus cajan), an orphan legume crop of resource-poor farmers.</title>
        <authorList>
            <person name="Varshney R.K."/>
            <person name="Chen W."/>
            <person name="Li Y."/>
            <person name="Bharti A.K."/>
            <person name="Saxena R.K."/>
            <person name="Schlueter J.A."/>
            <person name="Donoghue M.T."/>
            <person name="Azam S."/>
            <person name="Fan G."/>
            <person name="Whaley A.M."/>
            <person name="Farmer A.D."/>
            <person name="Sheridan J."/>
            <person name="Iwata A."/>
            <person name="Tuteja R."/>
            <person name="Penmetsa R.V."/>
            <person name="Wu W."/>
            <person name="Upadhyaya H.D."/>
            <person name="Yang S.P."/>
            <person name="Shah T."/>
            <person name="Saxena K.B."/>
            <person name="Michael T."/>
            <person name="McCombie W.R."/>
            <person name="Yang B."/>
            <person name="Zhang G."/>
            <person name="Yang H."/>
            <person name="Wang J."/>
            <person name="Spillane C."/>
            <person name="Cook D.R."/>
            <person name="May G.D."/>
            <person name="Xu X."/>
            <person name="Jackson S.A."/>
        </authorList>
    </citation>
    <scope>NUCLEOTIDE SEQUENCE [LARGE SCALE GENOMIC DNA]</scope>
</reference>
<evidence type="ECO:0000313" key="4">
    <source>
        <dbReference type="Proteomes" id="UP000075243"/>
    </source>
</evidence>
<keyword evidence="4" id="KW-1185">Reference proteome</keyword>
<name>A0A151RK40_CAJCA</name>
<evidence type="ECO:0000313" key="3">
    <source>
        <dbReference type="EMBL" id="KYP42825.1"/>
    </source>
</evidence>
<feature type="region of interest" description="Disordered" evidence="1">
    <location>
        <begin position="51"/>
        <end position="86"/>
    </location>
</feature>
<dbReference type="PANTHER" id="PTHR35099:SF10">
    <property type="entry name" value="BZIP DOMAIN-CONTAINING PROTEIN"/>
    <property type="match status" value="1"/>
</dbReference>
<accession>A0A151RK40</accession>
<evidence type="ECO:0000256" key="2">
    <source>
        <dbReference type="SAM" id="Phobius"/>
    </source>
</evidence>
<keyword evidence="2" id="KW-1133">Transmembrane helix</keyword>
<dbReference type="EMBL" id="KQ483698">
    <property type="protein sequence ID" value="KYP42825.1"/>
    <property type="molecule type" value="Genomic_DNA"/>
</dbReference>
<dbReference type="PANTHER" id="PTHR35099">
    <property type="entry name" value="OS02G0182700 PROTEIN"/>
    <property type="match status" value="1"/>
</dbReference>
<dbReference type="Gramene" id="C.cajan_34335.t">
    <property type="protein sequence ID" value="C.cajan_34335.t.cds1"/>
    <property type="gene ID" value="C.cajan_34335"/>
</dbReference>
<organism evidence="3 4">
    <name type="scientific">Cajanus cajan</name>
    <name type="common">Pigeon pea</name>
    <name type="synonym">Cajanus indicus</name>
    <dbReference type="NCBI Taxonomy" id="3821"/>
    <lineage>
        <taxon>Eukaryota</taxon>
        <taxon>Viridiplantae</taxon>
        <taxon>Streptophyta</taxon>
        <taxon>Embryophyta</taxon>
        <taxon>Tracheophyta</taxon>
        <taxon>Spermatophyta</taxon>
        <taxon>Magnoliopsida</taxon>
        <taxon>eudicotyledons</taxon>
        <taxon>Gunneridae</taxon>
        <taxon>Pentapetalae</taxon>
        <taxon>rosids</taxon>
        <taxon>fabids</taxon>
        <taxon>Fabales</taxon>
        <taxon>Fabaceae</taxon>
        <taxon>Papilionoideae</taxon>
        <taxon>50 kb inversion clade</taxon>
        <taxon>NPAAA clade</taxon>
        <taxon>indigoferoid/millettioid clade</taxon>
        <taxon>Phaseoleae</taxon>
        <taxon>Cajanus</taxon>
    </lineage>
</organism>
<gene>
    <name evidence="3" type="ORF">KK1_035763</name>
</gene>
<dbReference type="Proteomes" id="UP000075243">
    <property type="component" value="Unassembled WGS sequence"/>
</dbReference>
<protein>
    <submittedName>
        <fullName evidence="3">Uncharacterized protein</fullName>
    </submittedName>
</protein>
<sequence length="127" mass="14453">MSRDNWVTKAMADDTIVAEELLRFRYQRPSVLRRWGGHQRRTQRILVGVGRPSRASPTTPLTWTSATSVDGYEGSTRATAPPPLNASQSKVRSFSFLFLLFLFLLFGYFYCYRRAHACARACLCIAL</sequence>
<keyword evidence="2" id="KW-0472">Membrane</keyword>
<keyword evidence="2" id="KW-0812">Transmembrane</keyword>
<feature type="transmembrane region" description="Helical" evidence="2">
    <location>
        <begin position="91"/>
        <end position="111"/>
    </location>
</feature>
<dbReference type="STRING" id="3821.A0A151RK40"/>
<dbReference type="AlphaFoldDB" id="A0A151RK40"/>
<proteinExistence type="predicted"/>
<evidence type="ECO:0000256" key="1">
    <source>
        <dbReference type="SAM" id="MobiDB-lite"/>
    </source>
</evidence>
<feature type="compositionally biased region" description="Polar residues" evidence="1">
    <location>
        <begin position="55"/>
        <end position="68"/>
    </location>
</feature>